<evidence type="ECO:0000313" key="4">
    <source>
        <dbReference type="Proteomes" id="UP001467690"/>
    </source>
</evidence>
<reference evidence="3 4" key="1">
    <citation type="submission" date="2024-06" db="EMBL/GenBank/DDBJ databases">
        <authorList>
            <person name="Chen R.Y."/>
        </authorList>
    </citation>
    <scope>NUCLEOTIDE SEQUENCE [LARGE SCALE GENOMIC DNA]</scope>
    <source>
        <strain evidence="3 4">D2</strain>
    </source>
</reference>
<keyword evidence="3" id="KW-0808">Transferase</keyword>
<dbReference type="Proteomes" id="UP001467690">
    <property type="component" value="Unassembled WGS sequence"/>
</dbReference>
<dbReference type="Pfam" id="PF13439">
    <property type="entry name" value="Glyco_transf_4"/>
    <property type="match status" value="1"/>
</dbReference>
<dbReference type="GO" id="GO:0016757">
    <property type="term" value="F:glycosyltransferase activity"/>
    <property type="evidence" value="ECO:0007669"/>
    <property type="project" value="UniProtKB-KW"/>
</dbReference>
<sequence>MKKITIVHIEAGRHLYGGALQVVYLLQALRKNPAIENILLCPENSEIAKHCQDINSGIGSDICKVIPIKMKGELDITLTFRIAKILKQTNADILHVHSRRGADIFGGLAAKLVSVPCLLTRRVDNKEPPWLCRIKYPLFAKTICISDGIKQVLLQQGVAESKLATIRSVVDTEKYSATPDSDWFYSTFNLNDSHFVIAIIAQLIERKGHRILFSALRKLAKKYPQIRLLVFGKGPLDNQLKSLANTLGIEPIVQFAGFRSDLDKVLPNLDLVVHPAFSEGLGVSLLQASACQVPIIASAVGGIPEAVEHQRNGLLLVAGDERALSDAIETMILNPQLRGTYAKQAREKMLQEFSIQVMADSYCSLYQSLTSMPKRLNKAKSC</sequence>
<accession>A0ABV1RGR4</accession>
<dbReference type="PANTHER" id="PTHR45947:SF14">
    <property type="entry name" value="SLL1723 PROTEIN"/>
    <property type="match status" value="1"/>
</dbReference>
<dbReference type="Pfam" id="PF00534">
    <property type="entry name" value="Glycos_transf_1"/>
    <property type="match status" value="1"/>
</dbReference>
<name>A0ABV1RGR4_9ALTE</name>
<dbReference type="InterPro" id="IPR001296">
    <property type="entry name" value="Glyco_trans_1"/>
</dbReference>
<dbReference type="Gene3D" id="3.40.50.2000">
    <property type="entry name" value="Glycogen Phosphorylase B"/>
    <property type="match status" value="2"/>
</dbReference>
<feature type="domain" description="Glycosyltransferase subfamily 4-like N-terminal" evidence="2">
    <location>
        <begin position="17"/>
        <end position="174"/>
    </location>
</feature>
<organism evidence="3 4">
    <name type="scientific">Catenovulum sediminis</name>
    <dbReference type="NCBI Taxonomy" id="1740262"/>
    <lineage>
        <taxon>Bacteria</taxon>
        <taxon>Pseudomonadati</taxon>
        <taxon>Pseudomonadota</taxon>
        <taxon>Gammaproteobacteria</taxon>
        <taxon>Alteromonadales</taxon>
        <taxon>Alteromonadaceae</taxon>
        <taxon>Catenovulum</taxon>
    </lineage>
</organism>
<proteinExistence type="predicted"/>
<dbReference type="InterPro" id="IPR028098">
    <property type="entry name" value="Glyco_trans_4-like_N"/>
</dbReference>
<dbReference type="InterPro" id="IPR050194">
    <property type="entry name" value="Glycosyltransferase_grp1"/>
</dbReference>
<keyword evidence="4" id="KW-1185">Reference proteome</keyword>
<dbReference type="EC" id="2.4.-.-" evidence="3"/>
<protein>
    <submittedName>
        <fullName evidence="3">Glycosyltransferase</fullName>
        <ecNumber evidence="3">2.4.-.-</ecNumber>
    </submittedName>
</protein>
<evidence type="ECO:0000313" key="3">
    <source>
        <dbReference type="EMBL" id="MER2491872.1"/>
    </source>
</evidence>
<gene>
    <name evidence="3" type="ORF">ABS311_08240</name>
</gene>
<dbReference type="EMBL" id="JBELOE010000152">
    <property type="protein sequence ID" value="MER2491872.1"/>
    <property type="molecule type" value="Genomic_DNA"/>
</dbReference>
<keyword evidence="3" id="KW-0328">Glycosyltransferase</keyword>
<evidence type="ECO:0000259" key="2">
    <source>
        <dbReference type="Pfam" id="PF13439"/>
    </source>
</evidence>
<comment type="caution">
    <text evidence="3">The sequence shown here is derived from an EMBL/GenBank/DDBJ whole genome shotgun (WGS) entry which is preliminary data.</text>
</comment>
<evidence type="ECO:0000259" key="1">
    <source>
        <dbReference type="Pfam" id="PF00534"/>
    </source>
</evidence>
<dbReference type="PANTHER" id="PTHR45947">
    <property type="entry name" value="SULFOQUINOVOSYL TRANSFERASE SQD2"/>
    <property type="match status" value="1"/>
</dbReference>
<dbReference type="SUPFAM" id="SSF53756">
    <property type="entry name" value="UDP-Glycosyltransferase/glycogen phosphorylase"/>
    <property type="match status" value="1"/>
</dbReference>
<feature type="domain" description="Glycosyl transferase family 1" evidence="1">
    <location>
        <begin position="189"/>
        <end position="347"/>
    </location>
</feature>
<dbReference type="RefSeq" id="WP_143871145.1">
    <property type="nucleotide sequence ID" value="NZ_CP041660.1"/>
</dbReference>